<feature type="chain" id="PRO_5043597295" description="Ion transport domain-containing protein" evidence="13">
    <location>
        <begin position="17"/>
        <end position="82"/>
    </location>
</feature>
<accession>A0AAV8WXN4</accession>
<reference evidence="15" key="1">
    <citation type="journal article" date="2023" name="Insect Mol. Biol.">
        <title>Genome sequencing provides insights into the evolution of gene families encoding plant cell wall-degrading enzymes in longhorned beetles.</title>
        <authorList>
            <person name="Shin N.R."/>
            <person name="Okamura Y."/>
            <person name="Kirsch R."/>
            <person name="Pauchet Y."/>
        </authorList>
    </citation>
    <scope>NUCLEOTIDE SEQUENCE</scope>
    <source>
        <strain evidence="15">RBIC_L_NR</strain>
    </source>
</reference>
<feature type="domain" description="Ion transport" evidence="14">
    <location>
        <begin position="2"/>
        <end position="81"/>
    </location>
</feature>
<dbReference type="InterPro" id="IPR005821">
    <property type="entry name" value="Ion_trans_dom"/>
</dbReference>
<dbReference type="PANTHER" id="PTHR45628:SF1">
    <property type="entry name" value="VOLTAGE-DEPENDENT CALCIUM CHANNEL TYPE D SUBUNIT ALPHA-1"/>
    <property type="match status" value="1"/>
</dbReference>
<sequence length="82" mass="9354">PFEWLILLTIFANCVALAVYTPFPNSDSNTTNAYLEKIEYIFLVIFTVECVMKIIAYGFLMHPGAYLRNGWNLLDFTIVVIG</sequence>
<evidence type="ECO:0000259" key="14">
    <source>
        <dbReference type="Pfam" id="PF00520"/>
    </source>
</evidence>
<evidence type="ECO:0000256" key="4">
    <source>
        <dbReference type="ARBA" id="ARBA00022673"/>
    </source>
</evidence>
<keyword evidence="6" id="KW-0106">Calcium</keyword>
<keyword evidence="5 12" id="KW-0812">Transmembrane</keyword>
<evidence type="ECO:0000256" key="12">
    <source>
        <dbReference type="SAM" id="Phobius"/>
    </source>
</evidence>
<keyword evidence="3" id="KW-0109">Calcium transport</keyword>
<dbReference type="SUPFAM" id="SSF81324">
    <property type="entry name" value="Voltage-gated potassium channels"/>
    <property type="match status" value="1"/>
</dbReference>
<dbReference type="PRINTS" id="PR01630">
    <property type="entry name" value="LVDCCALPHA1"/>
</dbReference>
<keyword evidence="4" id="KW-0107">Calcium channel</keyword>
<dbReference type="Proteomes" id="UP001162156">
    <property type="component" value="Unassembled WGS sequence"/>
</dbReference>
<evidence type="ECO:0000313" key="15">
    <source>
        <dbReference type="EMBL" id="KAJ8930875.1"/>
    </source>
</evidence>
<protein>
    <recommendedName>
        <fullName evidence="14">Ion transport domain-containing protein</fullName>
    </recommendedName>
</protein>
<evidence type="ECO:0000256" key="3">
    <source>
        <dbReference type="ARBA" id="ARBA00022568"/>
    </source>
</evidence>
<dbReference type="GO" id="GO:0098703">
    <property type="term" value="P:calcium ion import across plasma membrane"/>
    <property type="evidence" value="ECO:0007669"/>
    <property type="project" value="TreeGrafter"/>
</dbReference>
<dbReference type="PANTHER" id="PTHR45628">
    <property type="entry name" value="VOLTAGE-DEPENDENT CALCIUM CHANNEL TYPE A SUBUNIT ALPHA-1"/>
    <property type="match status" value="1"/>
</dbReference>
<comment type="subcellular location">
    <subcellularLocation>
        <location evidence="1">Membrane</location>
        <topology evidence="1">Multi-pass membrane protein</topology>
    </subcellularLocation>
</comment>
<dbReference type="InterPro" id="IPR050599">
    <property type="entry name" value="VDCC_alpha-1_subunit"/>
</dbReference>
<evidence type="ECO:0000256" key="5">
    <source>
        <dbReference type="ARBA" id="ARBA00022692"/>
    </source>
</evidence>
<dbReference type="InterPro" id="IPR005446">
    <property type="entry name" value="VDCC_L_a1su"/>
</dbReference>
<keyword evidence="2" id="KW-0813">Transport</keyword>
<evidence type="ECO:0000256" key="6">
    <source>
        <dbReference type="ARBA" id="ARBA00022837"/>
    </source>
</evidence>
<keyword evidence="10 12" id="KW-0472">Membrane</keyword>
<evidence type="ECO:0000256" key="2">
    <source>
        <dbReference type="ARBA" id="ARBA00022448"/>
    </source>
</evidence>
<keyword evidence="9" id="KW-0406">Ion transport</keyword>
<keyword evidence="7" id="KW-0851">Voltage-gated channel</keyword>
<dbReference type="GO" id="GO:0008331">
    <property type="term" value="F:high voltage-gated calcium channel activity"/>
    <property type="evidence" value="ECO:0007669"/>
    <property type="project" value="TreeGrafter"/>
</dbReference>
<dbReference type="AlphaFoldDB" id="A0AAV8WXN4"/>
<dbReference type="Pfam" id="PF00520">
    <property type="entry name" value="Ion_trans"/>
    <property type="match status" value="1"/>
</dbReference>
<dbReference type="EMBL" id="JANEYF010004530">
    <property type="protein sequence ID" value="KAJ8930875.1"/>
    <property type="molecule type" value="Genomic_DNA"/>
</dbReference>
<keyword evidence="8 12" id="KW-1133">Transmembrane helix</keyword>
<gene>
    <name evidence="15" type="ORF">NQ314_016295</name>
</gene>
<feature type="signal peptide" evidence="13">
    <location>
        <begin position="1"/>
        <end position="16"/>
    </location>
</feature>
<name>A0AAV8WXN4_9CUCU</name>
<evidence type="ECO:0000256" key="1">
    <source>
        <dbReference type="ARBA" id="ARBA00004141"/>
    </source>
</evidence>
<evidence type="ECO:0000256" key="8">
    <source>
        <dbReference type="ARBA" id="ARBA00022989"/>
    </source>
</evidence>
<keyword evidence="11" id="KW-0407">Ion channel</keyword>
<evidence type="ECO:0000256" key="13">
    <source>
        <dbReference type="SAM" id="SignalP"/>
    </source>
</evidence>
<feature type="transmembrane region" description="Helical" evidence="12">
    <location>
        <begin position="40"/>
        <end position="60"/>
    </location>
</feature>
<evidence type="ECO:0000256" key="7">
    <source>
        <dbReference type="ARBA" id="ARBA00022882"/>
    </source>
</evidence>
<dbReference type="Gene3D" id="1.20.120.350">
    <property type="entry name" value="Voltage-gated potassium channels. Chain C"/>
    <property type="match status" value="1"/>
</dbReference>
<comment type="caution">
    <text evidence="15">The sequence shown here is derived from an EMBL/GenBank/DDBJ whole genome shotgun (WGS) entry which is preliminary data.</text>
</comment>
<keyword evidence="13" id="KW-0732">Signal</keyword>
<feature type="non-terminal residue" evidence="15">
    <location>
        <position position="1"/>
    </location>
</feature>
<dbReference type="InterPro" id="IPR027359">
    <property type="entry name" value="Volt_channel_dom_sf"/>
</dbReference>
<proteinExistence type="predicted"/>
<evidence type="ECO:0000256" key="10">
    <source>
        <dbReference type="ARBA" id="ARBA00023136"/>
    </source>
</evidence>
<keyword evidence="16" id="KW-1185">Reference proteome</keyword>
<organism evidence="15 16">
    <name type="scientific">Rhamnusium bicolor</name>
    <dbReference type="NCBI Taxonomy" id="1586634"/>
    <lineage>
        <taxon>Eukaryota</taxon>
        <taxon>Metazoa</taxon>
        <taxon>Ecdysozoa</taxon>
        <taxon>Arthropoda</taxon>
        <taxon>Hexapoda</taxon>
        <taxon>Insecta</taxon>
        <taxon>Pterygota</taxon>
        <taxon>Neoptera</taxon>
        <taxon>Endopterygota</taxon>
        <taxon>Coleoptera</taxon>
        <taxon>Polyphaga</taxon>
        <taxon>Cucujiformia</taxon>
        <taxon>Chrysomeloidea</taxon>
        <taxon>Cerambycidae</taxon>
        <taxon>Lepturinae</taxon>
        <taxon>Rhagiini</taxon>
        <taxon>Rhamnusium</taxon>
    </lineage>
</organism>
<evidence type="ECO:0000256" key="11">
    <source>
        <dbReference type="ARBA" id="ARBA00023303"/>
    </source>
</evidence>
<evidence type="ECO:0000256" key="9">
    <source>
        <dbReference type="ARBA" id="ARBA00023065"/>
    </source>
</evidence>
<dbReference type="GO" id="GO:0005891">
    <property type="term" value="C:voltage-gated calcium channel complex"/>
    <property type="evidence" value="ECO:0007669"/>
    <property type="project" value="InterPro"/>
</dbReference>
<evidence type="ECO:0000313" key="16">
    <source>
        <dbReference type="Proteomes" id="UP001162156"/>
    </source>
</evidence>